<dbReference type="AlphaFoldDB" id="F3NC20"/>
<protein>
    <submittedName>
        <fullName evidence="2">Uncharacterized protein</fullName>
    </submittedName>
</protein>
<feature type="region of interest" description="Disordered" evidence="1">
    <location>
        <begin position="26"/>
        <end position="86"/>
    </location>
</feature>
<accession>F3NC20</accession>
<name>F3NC20_9ACTN</name>
<evidence type="ECO:0000313" key="3">
    <source>
        <dbReference type="Proteomes" id="UP000003022"/>
    </source>
</evidence>
<evidence type="ECO:0000256" key="1">
    <source>
        <dbReference type="SAM" id="MobiDB-lite"/>
    </source>
</evidence>
<dbReference type="Proteomes" id="UP000003022">
    <property type="component" value="Unassembled WGS sequence"/>
</dbReference>
<dbReference type="EMBL" id="AEYX01000005">
    <property type="protein sequence ID" value="EGG48908.1"/>
    <property type="molecule type" value="Genomic_DNA"/>
</dbReference>
<feature type="compositionally biased region" description="Basic and acidic residues" evidence="1">
    <location>
        <begin position="51"/>
        <end position="72"/>
    </location>
</feature>
<organism evidence="2 3">
    <name type="scientific">Streptomyces griseoaurantiacus M045</name>
    <dbReference type="NCBI Taxonomy" id="996637"/>
    <lineage>
        <taxon>Bacteria</taxon>
        <taxon>Bacillati</taxon>
        <taxon>Actinomycetota</taxon>
        <taxon>Actinomycetes</taxon>
        <taxon>Kitasatosporales</taxon>
        <taxon>Streptomycetaceae</taxon>
        <taxon>Streptomyces</taxon>
        <taxon>Streptomyces aurantiacus group</taxon>
    </lineage>
</organism>
<evidence type="ECO:0000313" key="2">
    <source>
        <dbReference type="EMBL" id="EGG48908.1"/>
    </source>
</evidence>
<reference evidence="2 3" key="1">
    <citation type="journal article" date="2011" name="J. Bacteriol.">
        <title>Draft genome sequence of the marine bacterium Streptomyces griseoaurantiacus M045, which produces novel manumycin-type antibiotics with a pABA core component.</title>
        <authorList>
            <person name="Li F."/>
            <person name="Jiang P."/>
            <person name="Zheng H."/>
            <person name="Wang S."/>
            <person name="Zhao G."/>
            <person name="Qin S."/>
            <person name="Liu Z."/>
        </authorList>
    </citation>
    <scope>NUCLEOTIDE SEQUENCE [LARGE SCALE GENOMIC DNA]</scope>
    <source>
        <strain evidence="2 3">M045</strain>
    </source>
</reference>
<keyword evidence="3" id="KW-1185">Reference proteome</keyword>
<comment type="caution">
    <text evidence="2">The sequence shown here is derived from an EMBL/GenBank/DDBJ whole genome shotgun (WGS) entry which is preliminary data.</text>
</comment>
<gene>
    <name evidence="2" type="ORF">SGM_6709</name>
</gene>
<proteinExistence type="predicted"/>
<sequence length="86" mass="9853">MFTITARSRWFLDRPRHTPSLLTRWRPVEPRSYRAPTDMNRPCSVRPGAAPRRDTPRPELSRGRAPGREPVLRPEGPSARRPGTSP</sequence>